<evidence type="ECO:0000256" key="5">
    <source>
        <dbReference type="ARBA" id="ARBA00023004"/>
    </source>
</evidence>
<dbReference type="CDD" id="cd00680">
    <property type="entry name" value="RHO_alpha_C"/>
    <property type="match status" value="1"/>
</dbReference>
<evidence type="ECO:0000256" key="6">
    <source>
        <dbReference type="ARBA" id="ARBA00023014"/>
    </source>
</evidence>
<accession>A0ABP1F233</accession>
<reference evidence="9 10" key="1">
    <citation type="submission" date="2024-05" db="EMBL/GenBank/DDBJ databases">
        <authorList>
            <person name="Duchaud E."/>
        </authorList>
    </citation>
    <scope>NUCLEOTIDE SEQUENCE [LARGE SCALE GENOMIC DNA]</scope>
    <source>
        <strain evidence="9">Ena-SAMPLE-TAB-13-05-2024-13:56:06:370-140308</strain>
    </source>
</reference>
<evidence type="ECO:0000256" key="2">
    <source>
        <dbReference type="ARBA" id="ARBA00022714"/>
    </source>
</evidence>
<keyword evidence="10" id="KW-1185">Reference proteome</keyword>
<dbReference type="Gene3D" id="2.102.10.10">
    <property type="entry name" value="Rieske [2Fe-2S] iron-sulphur domain"/>
    <property type="match status" value="1"/>
</dbReference>
<dbReference type="EMBL" id="CAXJIO010000017">
    <property type="protein sequence ID" value="CAL2104553.1"/>
    <property type="molecule type" value="Genomic_DNA"/>
</dbReference>
<keyword evidence="2" id="KW-0001">2Fe-2S</keyword>
<keyword evidence="7" id="KW-0520">NAD</keyword>
<dbReference type="Pfam" id="PF00848">
    <property type="entry name" value="Ring_hydroxyl_A"/>
    <property type="match status" value="1"/>
</dbReference>
<keyword evidence="4" id="KW-0560">Oxidoreductase</keyword>
<dbReference type="PANTHER" id="PTHR43756">
    <property type="entry name" value="CHOLINE MONOOXYGENASE, CHLOROPLASTIC"/>
    <property type="match status" value="1"/>
</dbReference>
<comment type="caution">
    <text evidence="9">The sequence shown here is derived from an EMBL/GenBank/DDBJ whole genome shotgun (WGS) entry which is preliminary data.</text>
</comment>
<evidence type="ECO:0000256" key="3">
    <source>
        <dbReference type="ARBA" id="ARBA00022723"/>
    </source>
</evidence>
<protein>
    <submittedName>
        <fullName evidence="9">Aromatic ring-hydroxylating dioxygenase subunit alpha</fullName>
    </submittedName>
</protein>
<dbReference type="InterPro" id="IPR001663">
    <property type="entry name" value="Rng_hydr_dOase-A"/>
</dbReference>
<dbReference type="Pfam" id="PF00355">
    <property type="entry name" value="Rieske"/>
    <property type="match status" value="1"/>
</dbReference>
<dbReference type="Proteomes" id="UP001497527">
    <property type="component" value="Unassembled WGS sequence"/>
</dbReference>
<gene>
    <name evidence="9" type="ORF">T190423A01A_80090</name>
</gene>
<dbReference type="InterPro" id="IPR017941">
    <property type="entry name" value="Rieske_2Fe-2S"/>
</dbReference>
<name>A0ABP1F233_9FLAO</name>
<sequence>MSSILNNDNLASSKMMHALPVEAYTSQEWFDLEMKHLFSTTWQYAGLVEDVANPGDYISVQAGLNNIFIVKGRDHRLRAFHNMCRHRGTQLLRAVGKNQKAITCPYHDWTYDLEGKLVSIPKKEQEFPDLNGKELHECDLNLHEASVDIFKGMLFVHPEKNASSIMEFFGEVEPYLGPHVVEELVEWSETDGAPFYAKEIQSNWKIVVENYIDHYHLAHLHEGTLNMYDHSKAEFGWKGPHYWFYEPLVDDYLQDVDNAAQFPLIESVPREKIGAYVPWLFPNIGITEGEAQWNTFHAIPLAPDRTLVVIRSKVENKSEWEFTKQYAKSSMSKVWQHYGNKGKYEGEKDDPMASGDFMAEDIYACEQQQKSLSSPYFSVGARAVRGEYAIMRFQEEVKKWMEAHGAFDKK</sequence>
<dbReference type="InterPro" id="IPR015881">
    <property type="entry name" value="ARHD_Rieske_2Fe_2S"/>
</dbReference>
<dbReference type="Gene3D" id="3.90.380.10">
    <property type="entry name" value="Naphthalene 1,2-dioxygenase Alpha Subunit, Chain A, domain 1"/>
    <property type="match status" value="1"/>
</dbReference>
<organism evidence="9 10">
    <name type="scientific">Tenacibaculum polynesiense</name>
    <dbReference type="NCBI Taxonomy" id="3137857"/>
    <lineage>
        <taxon>Bacteria</taxon>
        <taxon>Pseudomonadati</taxon>
        <taxon>Bacteroidota</taxon>
        <taxon>Flavobacteriia</taxon>
        <taxon>Flavobacteriales</taxon>
        <taxon>Flavobacteriaceae</taxon>
        <taxon>Tenacibaculum</taxon>
    </lineage>
</organism>
<dbReference type="GO" id="GO:0051213">
    <property type="term" value="F:dioxygenase activity"/>
    <property type="evidence" value="ECO:0007669"/>
    <property type="project" value="UniProtKB-KW"/>
</dbReference>
<comment type="cofactor">
    <cofactor evidence="1">
        <name>Fe cation</name>
        <dbReference type="ChEBI" id="CHEBI:24875"/>
    </cofactor>
</comment>
<dbReference type="PROSITE" id="PS51296">
    <property type="entry name" value="RIESKE"/>
    <property type="match status" value="1"/>
</dbReference>
<evidence type="ECO:0000313" key="9">
    <source>
        <dbReference type="EMBL" id="CAL2104553.1"/>
    </source>
</evidence>
<dbReference type="CDD" id="cd03469">
    <property type="entry name" value="Rieske_RO_Alpha_N"/>
    <property type="match status" value="1"/>
</dbReference>
<evidence type="ECO:0000256" key="4">
    <source>
        <dbReference type="ARBA" id="ARBA00023002"/>
    </source>
</evidence>
<dbReference type="InterPro" id="IPR036922">
    <property type="entry name" value="Rieske_2Fe-2S_sf"/>
</dbReference>
<evidence type="ECO:0000259" key="8">
    <source>
        <dbReference type="PROSITE" id="PS51296"/>
    </source>
</evidence>
<dbReference type="PRINTS" id="PR00090">
    <property type="entry name" value="RNGDIOXGNASE"/>
</dbReference>
<dbReference type="PANTHER" id="PTHR43756:SF5">
    <property type="entry name" value="CHOLINE MONOOXYGENASE, CHLOROPLASTIC"/>
    <property type="match status" value="1"/>
</dbReference>
<feature type="domain" description="Rieske" evidence="8">
    <location>
        <begin position="42"/>
        <end position="121"/>
    </location>
</feature>
<keyword evidence="5" id="KW-0408">Iron</keyword>
<evidence type="ECO:0000256" key="1">
    <source>
        <dbReference type="ARBA" id="ARBA00001962"/>
    </source>
</evidence>
<proteinExistence type="predicted"/>
<keyword evidence="6" id="KW-0411">Iron-sulfur</keyword>
<dbReference type="InterPro" id="IPR015879">
    <property type="entry name" value="Ring_hydroxy_dOase_asu_C_dom"/>
</dbReference>
<dbReference type="SUPFAM" id="SSF50022">
    <property type="entry name" value="ISP domain"/>
    <property type="match status" value="1"/>
</dbReference>
<keyword evidence="9" id="KW-0223">Dioxygenase</keyword>
<dbReference type="SUPFAM" id="SSF55961">
    <property type="entry name" value="Bet v1-like"/>
    <property type="match status" value="1"/>
</dbReference>
<evidence type="ECO:0000313" key="10">
    <source>
        <dbReference type="Proteomes" id="UP001497527"/>
    </source>
</evidence>
<dbReference type="PROSITE" id="PS00570">
    <property type="entry name" value="RING_HYDROXYL_ALPHA"/>
    <property type="match status" value="1"/>
</dbReference>
<keyword evidence="3" id="KW-0479">Metal-binding</keyword>
<evidence type="ECO:0000256" key="7">
    <source>
        <dbReference type="ARBA" id="ARBA00023027"/>
    </source>
</evidence>
<dbReference type="RefSeq" id="WP_348718841.1">
    <property type="nucleotide sequence ID" value="NZ_CAXJIO010000017.1"/>
</dbReference>